<dbReference type="GO" id="GO:0003700">
    <property type="term" value="F:DNA-binding transcription factor activity"/>
    <property type="evidence" value="ECO:0007669"/>
    <property type="project" value="TreeGrafter"/>
</dbReference>
<dbReference type="PANTHER" id="PTHR24567">
    <property type="entry name" value="CRP FAMILY TRANSCRIPTIONAL REGULATORY PROTEIN"/>
    <property type="match status" value="1"/>
</dbReference>
<dbReference type="EMBL" id="DXEX01000077">
    <property type="protein sequence ID" value="HIX58728.1"/>
    <property type="molecule type" value="Genomic_DNA"/>
</dbReference>
<evidence type="ECO:0000313" key="6">
    <source>
        <dbReference type="Proteomes" id="UP000886817"/>
    </source>
</evidence>
<dbReference type="Pfam" id="PF13545">
    <property type="entry name" value="HTH_Crp_2"/>
    <property type="match status" value="1"/>
</dbReference>
<keyword evidence="2" id="KW-0238">DNA-binding</keyword>
<dbReference type="SUPFAM" id="SSF51206">
    <property type="entry name" value="cAMP-binding domain-like"/>
    <property type="match status" value="1"/>
</dbReference>
<accession>A0A9D1WGQ7</accession>
<dbReference type="SUPFAM" id="SSF46785">
    <property type="entry name" value="Winged helix' DNA-binding domain"/>
    <property type="match status" value="1"/>
</dbReference>
<protein>
    <submittedName>
        <fullName evidence="5">Crp/Fnr family transcriptional regulator</fullName>
    </submittedName>
</protein>
<organism evidence="5 6">
    <name type="scientific">Candidatus Blautia gallistercoris</name>
    <dbReference type="NCBI Taxonomy" id="2838490"/>
    <lineage>
        <taxon>Bacteria</taxon>
        <taxon>Bacillati</taxon>
        <taxon>Bacillota</taxon>
        <taxon>Clostridia</taxon>
        <taxon>Lachnospirales</taxon>
        <taxon>Lachnospiraceae</taxon>
        <taxon>Blautia</taxon>
    </lineage>
</organism>
<gene>
    <name evidence="5" type="ORF">IAA45_03320</name>
</gene>
<dbReference type="InterPro" id="IPR000595">
    <property type="entry name" value="cNMP-bd_dom"/>
</dbReference>
<evidence type="ECO:0000256" key="3">
    <source>
        <dbReference type="ARBA" id="ARBA00023163"/>
    </source>
</evidence>
<keyword evidence="3" id="KW-0804">Transcription</keyword>
<evidence type="ECO:0000256" key="1">
    <source>
        <dbReference type="ARBA" id="ARBA00023015"/>
    </source>
</evidence>
<dbReference type="PROSITE" id="PS51063">
    <property type="entry name" value="HTH_CRP_2"/>
    <property type="match status" value="1"/>
</dbReference>
<evidence type="ECO:0000313" key="5">
    <source>
        <dbReference type="EMBL" id="HIX58728.1"/>
    </source>
</evidence>
<dbReference type="InterPro" id="IPR036390">
    <property type="entry name" value="WH_DNA-bd_sf"/>
</dbReference>
<dbReference type="InterPro" id="IPR014710">
    <property type="entry name" value="RmlC-like_jellyroll"/>
</dbReference>
<keyword evidence="1" id="KW-0805">Transcription regulation</keyword>
<reference evidence="5" key="1">
    <citation type="journal article" date="2021" name="PeerJ">
        <title>Extensive microbial diversity within the chicken gut microbiome revealed by metagenomics and culture.</title>
        <authorList>
            <person name="Gilroy R."/>
            <person name="Ravi A."/>
            <person name="Getino M."/>
            <person name="Pursley I."/>
            <person name="Horton D.L."/>
            <person name="Alikhan N.F."/>
            <person name="Baker D."/>
            <person name="Gharbi K."/>
            <person name="Hall N."/>
            <person name="Watson M."/>
            <person name="Adriaenssens E.M."/>
            <person name="Foster-Nyarko E."/>
            <person name="Jarju S."/>
            <person name="Secka A."/>
            <person name="Antonio M."/>
            <person name="Oren A."/>
            <person name="Chaudhuri R.R."/>
            <person name="La Ragione R."/>
            <person name="Hildebrand F."/>
            <person name="Pallen M.J."/>
        </authorList>
    </citation>
    <scope>NUCLEOTIDE SEQUENCE</scope>
    <source>
        <strain evidence="5">ChiSjej1B19-8411</strain>
    </source>
</reference>
<dbReference type="Pfam" id="PF00027">
    <property type="entry name" value="cNMP_binding"/>
    <property type="match status" value="1"/>
</dbReference>
<dbReference type="GO" id="GO:0003677">
    <property type="term" value="F:DNA binding"/>
    <property type="evidence" value="ECO:0007669"/>
    <property type="project" value="UniProtKB-KW"/>
</dbReference>
<dbReference type="InterPro" id="IPR012318">
    <property type="entry name" value="HTH_CRP"/>
</dbReference>
<comment type="caution">
    <text evidence="5">The sequence shown here is derived from an EMBL/GenBank/DDBJ whole genome shotgun (WGS) entry which is preliminary data.</text>
</comment>
<dbReference type="CDD" id="cd00038">
    <property type="entry name" value="CAP_ED"/>
    <property type="match status" value="1"/>
</dbReference>
<evidence type="ECO:0000256" key="2">
    <source>
        <dbReference type="ARBA" id="ARBA00023125"/>
    </source>
</evidence>
<evidence type="ECO:0000259" key="4">
    <source>
        <dbReference type="PROSITE" id="PS51063"/>
    </source>
</evidence>
<sequence>MNPISVNEFLLRLPFWDKLSPDTQKLLQEHTQKIRYTAGETVASADDCLGILFVLDGTLRVYLLSEDGKEATIYRLHPEDVCVLSASCLISAITFDVQIDAETDCEAFLIPSRILSSLMLDNIYVENYVYRLTTEHFSRVITAMERIFFLTLKQRIAAFLIDESARQKTSYLAFTQEQLARSIGSAREAVSRTLKQMTKEGSLEVARGGIHILDKSLLYQELSHTT</sequence>
<reference evidence="5" key="2">
    <citation type="submission" date="2021-04" db="EMBL/GenBank/DDBJ databases">
        <authorList>
            <person name="Gilroy R."/>
        </authorList>
    </citation>
    <scope>NUCLEOTIDE SEQUENCE</scope>
    <source>
        <strain evidence="5">ChiSjej1B19-8411</strain>
    </source>
</reference>
<dbReference type="InterPro" id="IPR050397">
    <property type="entry name" value="Env_Response_Regulators"/>
</dbReference>
<proteinExistence type="predicted"/>
<dbReference type="SMART" id="SM00419">
    <property type="entry name" value="HTH_CRP"/>
    <property type="match status" value="1"/>
</dbReference>
<dbReference type="Gene3D" id="1.10.10.10">
    <property type="entry name" value="Winged helix-like DNA-binding domain superfamily/Winged helix DNA-binding domain"/>
    <property type="match status" value="1"/>
</dbReference>
<dbReference type="AlphaFoldDB" id="A0A9D1WGQ7"/>
<dbReference type="InterPro" id="IPR018490">
    <property type="entry name" value="cNMP-bd_dom_sf"/>
</dbReference>
<dbReference type="Proteomes" id="UP000886817">
    <property type="component" value="Unassembled WGS sequence"/>
</dbReference>
<dbReference type="PANTHER" id="PTHR24567:SF26">
    <property type="entry name" value="REGULATORY PROTEIN YEIL"/>
    <property type="match status" value="1"/>
</dbReference>
<dbReference type="Gene3D" id="2.60.120.10">
    <property type="entry name" value="Jelly Rolls"/>
    <property type="match status" value="1"/>
</dbReference>
<dbReference type="GO" id="GO:0005829">
    <property type="term" value="C:cytosol"/>
    <property type="evidence" value="ECO:0007669"/>
    <property type="project" value="TreeGrafter"/>
</dbReference>
<name>A0A9D1WGQ7_9FIRM</name>
<dbReference type="InterPro" id="IPR036388">
    <property type="entry name" value="WH-like_DNA-bd_sf"/>
</dbReference>
<feature type="domain" description="HTH crp-type" evidence="4">
    <location>
        <begin position="150"/>
        <end position="216"/>
    </location>
</feature>